<evidence type="ECO:0000256" key="1">
    <source>
        <dbReference type="ARBA" id="ARBA00023015"/>
    </source>
</evidence>
<dbReference type="Pfam" id="PF01965">
    <property type="entry name" value="DJ-1_PfpI"/>
    <property type="match status" value="1"/>
</dbReference>
<dbReference type="PANTHER" id="PTHR43130:SF3">
    <property type="entry name" value="HTH-TYPE TRANSCRIPTIONAL REGULATOR RV1931C"/>
    <property type="match status" value="1"/>
</dbReference>
<name>A0A562SXJ3_9HYPH</name>
<reference evidence="4 5" key="1">
    <citation type="submission" date="2019-07" db="EMBL/GenBank/DDBJ databases">
        <title>Genomic Encyclopedia of Archaeal and Bacterial Type Strains, Phase II (KMG-II): from individual species to whole genera.</title>
        <authorList>
            <person name="Goeker M."/>
        </authorList>
    </citation>
    <scope>NUCLEOTIDE SEQUENCE [LARGE SCALE GENOMIC DNA]</scope>
    <source>
        <strain evidence="4 5">ATCC BAA-252</strain>
    </source>
</reference>
<proteinExistence type="predicted"/>
<dbReference type="InterPro" id="IPR018060">
    <property type="entry name" value="HTH_AraC"/>
</dbReference>
<sequence>MQNWQVSPGTDRIVVLLFDNFSNHCLANTVEPFRAANTIARAPLYTWRFLSLSGGAVTSSSGLPVETACWSEAPPEGDYLFLMPSYGFEGLATGTLAGALKAARGRFRTLVGCDTGAWLLARAGLLEGRTATIHWDELTRFAEAFPQTDTVEDRFVFDSDLATCGGASTAMELVLEIIKTRHSPMFALEVAALFMHGDKLDLHNPFQRLTAGRLVSSAAAIMRRRIESPLAIDALAASLHVGQRELEEAFAGEMQRTPRAVYKSIRLREARRLVELTTLSVAEIATRCGYQNASAMTRAYRSEFGVTPREHRS</sequence>
<evidence type="ECO:0000313" key="4">
    <source>
        <dbReference type="EMBL" id="TWI86047.1"/>
    </source>
</evidence>
<dbReference type="PANTHER" id="PTHR43130">
    <property type="entry name" value="ARAC-FAMILY TRANSCRIPTIONAL REGULATOR"/>
    <property type="match status" value="1"/>
</dbReference>
<keyword evidence="1" id="KW-0805">Transcription regulation</keyword>
<feature type="domain" description="HTH araC/xylS-type" evidence="3">
    <location>
        <begin position="216"/>
        <end position="313"/>
    </location>
</feature>
<dbReference type="Pfam" id="PF12833">
    <property type="entry name" value="HTH_18"/>
    <property type="match status" value="1"/>
</dbReference>
<dbReference type="OrthoDB" id="9793400at2"/>
<dbReference type="SMART" id="SM00342">
    <property type="entry name" value="HTH_ARAC"/>
    <property type="match status" value="1"/>
</dbReference>
<dbReference type="InterPro" id="IPR009057">
    <property type="entry name" value="Homeodomain-like_sf"/>
</dbReference>
<dbReference type="InterPro" id="IPR029062">
    <property type="entry name" value="Class_I_gatase-like"/>
</dbReference>
<dbReference type="Proteomes" id="UP000320593">
    <property type="component" value="Unassembled WGS sequence"/>
</dbReference>
<dbReference type="AlphaFoldDB" id="A0A562SXJ3"/>
<dbReference type="GO" id="GO:0003700">
    <property type="term" value="F:DNA-binding transcription factor activity"/>
    <property type="evidence" value="ECO:0007669"/>
    <property type="project" value="InterPro"/>
</dbReference>
<keyword evidence="5" id="KW-1185">Reference proteome</keyword>
<dbReference type="Gene3D" id="1.10.10.60">
    <property type="entry name" value="Homeodomain-like"/>
    <property type="match status" value="1"/>
</dbReference>
<keyword evidence="2" id="KW-0804">Transcription</keyword>
<protein>
    <submittedName>
        <fullName evidence="4">AraC family transcriptional regulator with amidase-like domain</fullName>
    </submittedName>
</protein>
<accession>A0A562SXJ3</accession>
<evidence type="ECO:0000313" key="5">
    <source>
        <dbReference type="Proteomes" id="UP000320593"/>
    </source>
</evidence>
<dbReference type="RefSeq" id="WP_145344200.1">
    <property type="nucleotide sequence ID" value="NZ_SMLY01000083.1"/>
</dbReference>
<dbReference type="EMBL" id="VLLF01000006">
    <property type="protein sequence ID" value="TWI86047.1"/>
    <property type="molecule type" value="Genomic_DNA"/>
</dbReference>
<dbReference type="InterPro" id="IPR002818">
    <property type="entry name" value="DJ-1/PfpI"/>
</dbReference>
<dbReference type="CDD" id="cd03136">
    <property type="entry name" value="GATase1_AraC_ArgR_like"/>
    <property type="match status" value="1"/>
</dbReference>
<dbReference type="GO" id="GO:0043565">
    <property type="term" value="F:sequence-specific DNA binding"/>
    <property type="evidence" value="ECO:0007669"/>
    <property type="project" value="InterPro"/>
</dbReference>
<evidence type="ECO:0000256" key="2">
    <source>
        <dbReference type="ARBA" id="ARBA00023163"/>
    </source>
</evidence>
<evidence type="ECO:0000259" key="3">
    <source>
        <dbReference type="PROSITE" id="PS01124"/>
    </source>
</evidence>
<comment type="caution">
    <text evidence="4">The sequence shown here is derived from an EMBL/GenBank/DDBJ whole genome shotgun (WGS) entry which is preliminary data.</text>
</comment>
<organism evidence="4 5">
    <name type="scientific">Roseibium hamelinense</name>
    <dbReference type="NCBI Taxonomy" id="150831"/>
    <lineage>
        <taxon>Bacteria</taxon>
        <taxon>Pseudomonadati</taxon>
        <taxon>Pseudomonadota</taxon>
        <taxon>Alphaproteobacteria</taxon>
        <taxon>Hyphomicrobiales</taxon>
        <taxon>Stappiaceae</taxon>
        <taxon>Roseibium</taxon>
    </lineage>
</organism>
<dbReference type="SUPFAM" id="SSF46689">
    <property type="entry name" value="Homeodomain-like"/>
    <property type="match status" value="1"/>
</dbReference>
<dbReference type="InterPro" id="IPR052158">
    <property type="entry name" value="INH-QAR"/>
</dbReference>
<gene>
    <name evidence="4" type="ORF">JM93_02754</name>
</gene>
<dbReference type="Gene3D" id="3.40.50.880">
    <property type="match status" value="1"/>
</dbReference>
<dbReference type="PROSITE" id="PS01124">
    <property type="entry name" value="HTH_ARAC_FAMILY_2"/>
    <property type="match status" value="1"/>
</dbReference>
<dbReference type="SUPFAM" id="SSF52317">
    <property type="entry name" value="Class I glutamine amidotransferase-like"/>
    <property type="match status" value="1"/>
</dbReference>